<feature type="binding site" evidence="8">
    <location>
        <position position="218"/>
    </location>
    <ligand>
        <name>Zn(2+)</name>
        <dbReference type="ChEBI" id="CHEBI:29105"/>
    </ligand>
</feature>
<dbReference type="GO" id="GO:0006046">
    <property type="term" value="P:N-acetylglucosamine catabolic process"/>
    <property type="evidence" value="ECO:0007669"/>
    <property type="project" value="TreeGrafter"/>
</dbReference>
<gene>
    <name evidence="10" type="ORF">BXY66_2481</name>
</gene>
<keyword evidence="3 5" id="KW-0378">Hydrolase</keyword>
<dbReference type="Proteomes" id="UP000295673">
    <property type="component" value="Unassembled WGS sequence"/>
</dbReference>
<evidence type="ECO:0000256" key="2">
    <source>
        <dbReference type="ARBA" id="ARBA00022723"/>
    </source>
</evidence>
<feature type="binding site" evidence="8">
    <location>
        <position position="197"/>
    </location>
    <ligand>
        <name>Zn(2+)</name>
        <dbReference type="ChEBI" id="CHEBI:29105"/>
    </ligand>
</feature>
<organism evidence="10 11">
    <name type="scientific">Shimia isoporae</name>
    <dbReference type="NCBI Taxonomy" id="647720"/>
    <lineage>
        <taxon>Bacteria</taxon>
        <taxon>Pseudomonadati</taxon>
        <taxon>Pseudomonadota</taxon>
        <taxon>Alphaproteobacteria</taxon>
        <taxon>Rhodobacterales</taxon>
        <taxon>Roseobacteraceae</taxon>
    </lineage>
</organism>
<dbReference type="RefSeq" id="WP_132860512.1">
    <property type="nucleotide sequence ID" value="NZ_SMGR01000002.1"/>
</dbReference>
<dbReference type="EMBL" id="SMGR01000002">
    <property type="protein sequence ID" value="TCL01172.1"/>
    <property type="molecule type" value="Genomic_DNA"/>
</dbReference>
<feature type="binding site" evidence="7">
    <location>
        <begin position="310"/>
        <end position="312"/>
    </location>
    <ligand>
        <name>substrate</name>
    </ligand>
</feature>
<dbReference type="InterPro" id="IPR032466">
    <property type="entry name" value="Metal_Hydrolase"/>
</dbReference>
<comment type="caution">
    <text evidence="10">The sequence shown here is derived from an EMBL/GenBank/DDBJ whole genome shotgun (WGS) entry which is preliminary data.</text>
</comment>
<evidence type="ECO:0000256" key="1">
    <source>
        <dbReference type="ARBA" id="ARBA00010716"/>
    </source>
</evidence>
<name>A0A4R1N564_9RHOB</name>
<dbReference type="NCBIfam" id="TIGR00221">
    <property type="entry name" value="nagA"/>
    <property type="match status" value="1"/>
</dbReference>
<evidence type="ECO:0000256" key="7">
    <source>
        <dbReference type="PIRSR" id="PIRSR038994-2"/>
    </source>
</evidence>
<proteinExistence type="inferred from homology"/>
<reference evidence="10 11" key="1">
    <citation type="submission" date="2019-03" db="EMBL/GenBank/DDBJ databases">
        <title>Genomic Encyclopedia of Archaeal and Bacterial Type Strains, Phase II (KMG-II): from individual species to whole genera.</title>
        <authorList>
            <person name="Goeker M."/>
        </authorList>
    </citation>
    <scope>NUCLEOTIDE SEQUENCE [LARGE SCALE GENOMIC DNA]</scope>
    <source>
        <strain evidence="10 11">DSM 26433</strain>
    </source>
</reference>
<feature type="binding site" evidence="8">
    <location>
        <position position="131"/>
    </location>
    <ligand>
        <name>Zn(2+)</name>
        <dbReference type="ChEBI" id="CHEBI:29105"/>
    </ligand>
</feature>
<accession>A0A4R1N564</accession>
<evidence type="ECO:0000256" key="3">
    <source>
        <dbReference type="ARBA" id="ARBA00022801"/>
    </source>
</evidence>
<dbReference type="InterPro" id="IPR003764">
    <property type="entry name" value="GlcNAc_6-P_deAcase"/>
</dbReference>
<dbReference type="GO" id="GO:0008448">
    <property type="term" value="F:N-acetylglucosamine-6-phosphate deacetylase activity"/>
    <property type="evidence" value="ECO:0007669"/>
    <property type="project" value="InterPro"/>
</dbReference>
<keyword evidence="2 8" id="KW-0479">Metal-binding</keyword>
<feature type="binding site" evidence="7">
    <location>
        <begin position="221"/>
        <end position="222"/>
    </location>
    <ligand>
        <name>substrate</name>
    </ligand>
</feature>
<feature type="binding site" evidence="7">
    <location>
        <position position="142"/>
    </location>
    <ligand>
        <name>substrate</name>
    </ligand>
</feature>
<evidence type="ECO:0000313" key="11">
    <source>
        <dbReference type="Proteomes" id="UP000295673"/>
    </source>
</evidence>
<dbReference type="SUPFAM" id="SSF51338">
    <property type="entry name" value="Composite domain of metallo-dependent hydrolases"/>
    <property type="match status" value="1"/>
</dbReference>
<keyword evidence="4 5" id="KW-0119">Carbohydrate metabolism</keyword>
<dbReference type="InterPro" id="IPR011059">
    <property type="entry name" value="Metal-dep_hydrolase_composite"/>
</dbReference>
<dbReference type="PANTHER" id="PTHR11113">
    <property type="entry name" value="N-ACETYLGLUCOSAMINE-6-PHOSPHATE DEACETYLASE"/>
    <property type="match status" value="1"/>
</dbReference>
<sequence length="379" mass="39270">MTSLNTTFRGGLIFDGNCLHEGWAARFEDGRLVELGAAADVSSNEVVDLGSDILLPGYVDVQVNGGDGVMLNDAPTVDTLARMAQAHRSLGCRMILPTLITDTPEKTTATIAAAVEAVKQGVDGIGGLHLEGPHLSVARKGAHDAALIRPMTDHDLAELLQAAMDLPALLITLAPENVTREQVAALVSAGAVVSLGHTDAGFDTCMDYFSSGASCATHLFNAMSQLGNREPGLVGAVLASGKAAAGLIADGIHVHPQTMRAAWDAKRGPGEIFLVSDAMAVAGTALDGFELEGRRINRKEGRLTLSDGTLAGADLDLTTAIRILTTDVGVPLETALRAATSGPAAAINRPDMGSLKLGDSLSSVIRLHADLSDFLPFPS</sequence>
<keyword evidence="11" id="KW-1185">Reference proteome</keyword>
<dbReference type="Pfam" id="PF01979">
    <property type="entry name" value="Amidohydro_1"/>
    <property type="match status" value="1"/>
</dbReference>
<evidence type="ECO:0000256" key="4">
    <source>
        <dbReference type="ARBA" id="ARBA00023277"/>
    </source>
</evidence>
<evidence type="ECO:0000259" key="9">
    <source>
        <dbReference type="Pfam" id="PF01979"/>
    </source>
</evidence>
<dbReference type="SUPFAM" id="SSF51556">
    <property type="entry name" value="Metallo-dependent hydrolases"/>
    <property type="match status" value="1"/>
</dbReference>
<dbReference type="InterPro" id="IPR006680">
    <property type="entry name" value="Amidohydro-rel"/>
</dbReference>
<feature type="active site" description="Proton donor/acceptor" evidence="6">
    <location>
        <position position="277"/>
    </location>
</feature>
<dbReference type="Gene3D" id="2.30.40.10">
    <property type="entry name" value="Urease, subunit C, domain 1"/>
    <property type="match status" value="1"/>
</dbReference>
<dbReference type="Gene3D" id="3.20.20.140">
    <property type="entry name" value="Metal-dependent hydrolases"/>
    <property type="match status" value="1"/>
</dbReference>
<feature type="binding site" evidence="7">
    <location>
        <position position="229"/>
    </location>
    <ligand>
        <name>substrate</name>
    </ligand>
</feature>
<feature type="domain" description="Amidohydrolase-related" evidence="9">
    <location>
        <begin position="53"/>
        <end position="358"/>
    </location>
</feature>
<evidence type="ECO:0000256" key="5">
    <source>
        <dbReference type="PIRNR" id="PIRNR038994"/>
    </source>
</evidence>
<dbReference type="GO" id="GO:0046872">
    <property type="term" value="F:metal ion binding"/>
    <property type="evidence" value="ECO:0007669"/>
    <property type="project" value="UniProtKB-KW"/>
</dbReference>
<dbReference type="PIRSF" id="PIRSF038994">
    <property type="entry name" value="NagA"/>
    <property type="match status" value="1"/>
</dbReference>
<evidence type="ECO:0000256" key="6">
    <source>
        <dbReference type="PIRSR" id="PIRSR038994-1"/>
    </source>
</evidence>
<feature type="binding site" evidence="7">
    <location>
        <position position="253"/>
    </location>
    <ligand>
        <name>substrate</name>
    </ligand>
</feature>
<comment type="similarity">
    <text evidence="1 5">Belongs to the metallo-dependent hydrolases superfamily. NagA family.</text>
</comment>
<protein>
    <submittedName>
        <fullName evidence="10">N-acetylglucosamine 6-phosphate deacetylase</fullName>
    </submittedName>
</protein>
<evidence type="ECO:0000313" key="10">
    <source>
        <dbReference type="EMBL" id="TCL01172.1"/>
    </source>
</evidence>
<evidence type="ECO:0000256" key="8">
    <source>
        <dbReference type="PIRSR" id="PIRSR038994-3"/>
    </source>
</evidence>
<dbReference type="AlphaFoldDB" id="A0A4R1N564"/>
<dbReference type="OrthoDB" id="9776488at2"/>
<comment type="cofactor">
    <cofactor evidence="8">
        <name>a divalent metal cation</name>
        <dbReference type="ChEBI" id="CHEBI:60240"/>
    </cofactor>
    <text evidence="8">Binds 1 divalent metal cation per subunit.</text>
</comment>
<dbReference type="PANTHER" id="PTHR11113:SF14">
    <property type="entry name" value="N-ACETYLGLUCOSAMINE-6-PHOSPHATE DEACETYLASE"/>
    <property type="match status" value="1"/>
</dbReference>